<keyword evidence="4" id="KW-1185">Reference proteome</keyword>
<gene>
    <name evidence="3" type="ORF">RDWZM_006888</name>
</gene>
<dbReference type="PANTHER" id="PTHR35420">
    <property type="entry name" value="OS02G0198500 PROTEIN"/>
    <property type="match status" value="1"/>
</dbReference>
<comment type="caution">
    <text evidence="3">The sequence shown here is derived from an EMBL/GenBank/DDBJ whole genome shotgun (WGS) entry which is preliminary data.</text>
</comment>
<dbReference type="Pfam" id="PF04388">
    <property type="entry name" value="Hamartin"/>
    <property type="match status" value="1"/>
</dbReference>
<dbReference type="EMBL" id="JAPWDV010000002">
    <property type="protein sequence ID" value="KAJ6221076.1"/>
    <property type="molecule type" value="Genomic_DNA"/>
</dbReference>
<proteinExistence type="predicted"/>
<protein>
    <submittedName>
        <fullName evidence="3">Uncharacterized protein</fullName>
    </submittedName>
</protein>
<evidence type="ECO:0000256" key="1">
    <source>
        <dbReference type="SAM" id="Coils"/>
    </source>
</evidence>
<feature type="compositionally biased region" description="Polar residues" evidence="2">
    <location>
        <begin position="1"/>
        <end position="13"/>
    </location>
</feature>
<dbReference type="Proteomes" id="UP001142055">
    <property type="component" value="Chromosome 2"/>
</dbReference>
<keyword evidence="1" id="KW-0175">Coiled coil</keyword>
<evidence type="ECO:0000313" key="3">
    <source>
        <dbReference type="EMBL" id="KAJ6221076.1"/>
    </source>
</evidence>
<organism evidence="3 4">
    <name type="scientific">Blomia tropicalis</name>
    <name type="common">Mite</name>
    <dbReference type="NCBI Taxonomy" id="40697"/>
    <lineage>
        <taxon>Eukaryota</taxon>
        <taxon>Metazoa</taxon>
        <taxon>Ecdysozoa</taxon>
        <taxon>Arthropoda</taxon>
        <taxon>Chelicerata</taxon>
        <taxon>Arachnida</taxon>
        <taxon>Acari</taxon>
        <taxon>Acariformes</taxon>
        <taxon>Sarcoptiformes</taxon>
        <taxon>Astigmata</taxon>
        <taxon>Glycyphagoidea</taxon>
        <taxon>Echimyopodidae</taxon>
        <taxon>Blomia</taxon>
    </lineage>
</organism>
<dbReference type="AlphaFoldDB" id="A0A9Q0RNU2"/>
<reference evidence="3" key="1">
    <citation type="submission" date="2022-12" db="EMBL/GenBank/DDBJ databases">
        <title>Genome assemblies of Blomia tropicalis.</title>
        <authorList>
            <person name="Cui Y."/>
        </authorList>
    </citation>
    <scope>NUCLEOTIDE SEQUENCE</scope>
    <source>
        <tissue evidence="3">Adult mites</tissue>
    </source>
</reference>
<feature type="compositionally biased region" description="Basic and acidic residues" evidence="2">
    <location>
        <begin position="398"/>
        <end position="409"/>
    </location>
</feature>
<evidence type="ECO:0000313" key="4">
    <source>
        <dbReference type="Proteomes" id="UP001142055"/>
    </source>
</evidence>
<name>A0A9Q0RNU2_BLOTA</name>
<sequence length="561" mass="62873">MNINHSNQRSDGMQQQQQQQFTPHQLLDRILFLKSETYHMELMDRCLLVSSNSQADHYDDQSVAYDAGESSRRNSIMNTNSSASSIEHLPSSSIMLNGVGGSTISENDMKKQLAIMYAQLRFERHQRDSHVIRNRRLYKRAKECIQLQEKNKALKEQLQIQKTEIEQLEMKLKDKIFDFGQQRKLMNDKMAKLENELESCNIRCQQLQIEKNNQERLYKDEIKSLNENYRTSENELNRYICTYKNKQSDLNRLEAENAKLKIADHNQTEQLNIRSLKYDFDELYKQYNILLNELDIYKDKCSRLEEQLKQEQAMAKTMNTKQDLIFYQDQDKMKTKQIESLKTIIVFIYMLIRVSMAYEGQDSYGGGDDSESYSDNEHGGGDGDGGGGGDSGGGGGGHGHDDGGGDHSIDAAVNSKHSVETYAVQTEQDAAKTPVVDINSGPLSLKIRFNSHSSNIDAVQNHFGSKGQVKKSSSIDHPDILIHSIKKPVIQEIKEIITPYRKRVLSLKPVQEKLETIIATGHGDGHGYGGGGGGGGHGGHGGGGGGGGHGDYGGGYGYKGY</sequence>
<feature type="region of interest" description="Disordered" evidence="2">
    <location>
        <begin position="363"/>
        <end position="410"/>
    </location>
</feature>
<evidence type="ECO:0000256" key="2">
    <source>
        <dbReference type="SAM" id="MobiDB-lite"/>
    </source>
</evidence>
<feature type="region of interest" description="Disordered" evidence="2">
    <location>
        <begin position="1"/>
        <end position="21"/>
    </location>
</feature>
<dbReference type="PANTHER" id="PTHR35420:SF1">
    <property type="entry name" value="OS09G0480532 PROTEIN"/>
    <property type="match status" value="1"/>
</dbReference>
<feature type="compositionally biased region" description="Gly residues" evidence="2">
    <location>
        <begin position="382"/>
        <end position="397"/>
    </location>
</feature>
<accession>A0A9Q0RNU2</accession>
<dbReference type="InterPro" id="IPR007483">
    <property type="entry name" value="Hamartin"/>
</dbReference>
<feature type="coiled-coil region" evidence="1">
    <location>
        <begin position="144"/>
        <end position="321"/>
    </location>
</feature>